<dbReference type="EMBL" id="JBJUIK010000003">
    <property type="protein sequence ID" value="KAL3532247.1"/>
    <property type="molecule type" value="Genomic_DNA"/>
</dbReference>
<dbReference type="PROSITE" id="PS51257">
    <property type="entry name" value="PROKAR_LIPOPROTEIN"/>
    <property type="match status" value="1"/>
</dbReference>
<dbReference type="PIRSF" id="PIRSF000332">
    <property type="entry name" value="FMO"/>
    <property type="match status" value="1"/>
</dbReference>
<dbReference type="Gene3D" id="3.50.50.60">
    <property type="entry name" value="FAD/NAD(P)-binding domain"/>
    <property type="match status" value="2"/>
</dbReference>
<protein>
    <recommendedName>
        <fullName evidence="6">Flavin-containing monooxygenase</fullName>
        <ecNumber evidence="6">1.-.-.-</ecNumber>
    </recommendedName>
</protein>
<dbReference type="EC" id="1.-.-.-" evidence="6"/>
<keyword evidence="4" id="KW-0521">NADP</keyword>
<dbReference type="PANTHER" id="PTHR23023">
    <property type="entry name" value="DIMETHYLANILINE MONOOXYGENASE"/>
    <property type="match status" value="1"/>
</dbReference>
<keyword evidence="5 6" id="KW-0560">Oxidoreductase</keyword>
<name>A0ABD3AM30_9GENT</name>
<accession>A0ABD3AM30</accession>
<dbReference type="Proteomes" id="UP001630127">
    <property type="component" value="Unassembled WGS sequence"/>
</dbReference>
<dbReference type="InterPro" id="IPR036188">
    <property type="entry name" value="FAD/NAD-bd_sf"/>
</dbReference>
<evidence type="ECO:0000256" key="5">
    <source>
        <dbReference type="ARBA" id="ARBA00023002"/>
    </source>
</evidence>
<reference evidence="7 8" key="1">
    <citation type="submission" date="2024-11" db="EMBL/GenBank/DDBJ databases">
        <title>A near-complete genome assembly of Cinchona calisaya.</title>
        <authorList>
            <person name="Lian D.C."/>
            <person name="Zhao X.W."/>
            <person name="Wei L."/>
        </authorList>
    </citation>
    <scope>NUCLEOTIDE SEQUENCE [LARGE SCALE GENOMIC DNA]</scope>
    <source>
        <tissue evidence="7">Nenye</tissue>
    </source>
</reference>
<keyword evidence="6" id="KW-0503">Monooxygenase</keyword>
<proteinExistence type="inferred from homology"/>
<dbReference type="InterPro" id="IPR000960">
    <property type="entry name" value="Flavin_mOase"/>
</dbReference>
<evidence type="ECO:0000256" key="1">
    <source>
        <dbReference type="ARBA" id="ARBA00009183"/>
    </source>
</evidence>
<keyword evidence="2 6" id="KW-0285">Flavoprotein</keyword>
<evidence type="ECO:0000313" key="7">
    <source>
        <dbReference type="EMBL" id="KAL3532247.1"/>
    </source>
</evidence>
<dbReference type="AlphaFoldDB" id="A0ABD3AM30"/>
<comment type="cofactor">
    <cofactor evidence="6">
        <name>FAD</name>
        <dbReference type="ChEBI" id="CHEBI:57692"/>
    </cofactor>
</comment>
<evidence type="ECO:0000256" key="4">
    <source>
        <dbReference type="ARBA" id="ARBA00022857"/>
    </source>
</evidence>
<keyword evidence="8" id="KW-1185">Reference proteome</keyword>
<dbReference type="InterPro" id="IPR020946">
    <property type="entry name" value="Flavin_mOase-like"/>
</dbReference>
<dbReference type="InterPro" id="IPR050346">
    <property type="entry name" value="FMO-like"/>
</dbReference>
<sequence>MEKRVAIIGAGISGLLACKYALAKGFHPTIFEAQDCVGGLWNHTIESTKLQNAKQDFHFSDFPWPSSVQEMFLTTPKSWTTFDLMLNILVYYLVSNLSQRNHANLLYIVSILLNVPKGLLKEYVVEFVIVCTGRFCGLPDIPEFPQDQGPEVFGGKVLHSMEYSAMDNASAAELIKGKNIAIIGSKKSAVDLAYECADVNGADNPCTMIQRTVHWMLPSNYAWGVRIDFLYLNRLAELLVHKPGEGFLHSALASILSPLMGTSLEEDKMIPPHGFLQDMYSCQILMLPPNFYDRVVEGSNVLKKSKSIGFCREGLIIDGEDQPLKADIVILATGYRGDQKLKNIFTSPIFQNYILGPSSSTISLYRQIIHPRIPQLAVIGYSESLNNLYTLEMKCRWLAYFLDQTFQFPSTKEMEKDVAAWDKYMKRYAGKYYGGPCVGAINIWYNDQLCKDIGCNPRRKKGFYSELIELYGPGDYMELAPQILRTETSPENNNL</sequence>
<gene>
    <name evidence="7" type="ORF">ACH5RR_005768</name>
</gene>
<evidence type="ECO:0000256" key="6">
    <source>
        <dbReference type="RuleBase" id="RU361177"/>
    </source>
</evidence>
<comment type="caution">
    <text evidence="7">The sequence shown here is derived from an EMBL/GenBank/DDBJ whole genome shotgun (WGS) entry which is preliminary data.</text>
</comment>
<dbReference type="FunFam" id="3.50.50.60:FF:000169">
    <property type="entry name" value="Flavin-containing monooxygenase"/>
    <property type="match status" value="1"/>
</dbReference>
<keyword evidence="3 6" id="KW-0274">FAD</keyword>
<dbReference type="SUPFAM" id="SSF51905">
    <property type="entry name" value="FAD/NAD(P)-binding domain"/>
    <property type="match status" value="2"/>
</dbReference>
<comment type="similarity">
    <text evidence="1 6">Belongs to the FMO family.</text>
</comment>
<organism evidence="7 8">
    <name type="scientific">Cinchona calisaya</name>
    <dbReference type="NCBI Taxonomy" id="153742"/>
    <lineage>
        <taxon>Eukaryota</taxon>
        <taxon>Viridiplantae</taxon>
        <taxon>Streptophyta</taxon>
        <taxon>Embryophyta</taxon>
        <taxon>Tracheophyta</taxon>
        <taxon>Spermatophyta</taxon>
        <taxon>Magnoliopsida</taxon>
        <taxon>eudicotyledons</taxon>
        <taxon>Gunneridae</taxon>
        <taxon>Pentapetalae</taxon>
        <taxon>asterids</taxon>
        <taxon>lamiids</taxon>
        <taxon>Gentianales</taxon>
        <taxon>Rubiaceae</taxon>
        <taxon>Cinchonoideae</taxon>
        <taxon>Cinchoneae</taxon>
        <taxon>Cinchona</taxon>
    </lineage>
</organism>
<dbReference type="GO" id="GO:0004497">
    <property type="term" value="F:monooxygenase activity"/>
    <property type="evidence" value="ECO:0007669"/>
    <property type="project" value="UniProtKB-KW"/>
</dbReference>
<evidence type="ECO:0000313" key="8">
    <source>
        <dbReference type="Proteomes" id="UP001630127"/>
    </source>
</evidence>
<evidence type="ECO:0000256" key="3">
    <source>
        <dbReference type="ARBA" id="ARBA00022827"/>
    </source>
</evidence>
<evidence type="ECO:0000256" key="2">
    <source>
        <dbReference type="ARBA" id="ARBA00022630"/>
    </source>
</evidence>
<dbReference type="Pfam" id="PF00743">
    <property type="entry name" value="FMO-like"/>
    <property type="match status" value="1"/>
</dbReference>